<dbReference type="InterPro" id="IPR013785">
    <property type="entry name" value="Aldolase_TIM"/>
</dbReference>
<reference evidence="8 9" key="1">
    <citation type="submission" date="2020-08" db="EMBL/GenBank/DDBJ databases">
        <title>A Genomic Blueprint of the Chicken Gut Microbiome.</title>
        <authorList>
            <person name="Gilroy R."/>
            <person name="Ravi A."/>
            <person name="Getino M."/>
            <person name="Pursley I."/>
            <person name="Horton D.L."/>
            <person name="Alikhan N.-F."/>
            <person name="Baker D."/>
            <person name="Gharbi K."/>
            <person name="Hall N."/>
            <person name="Watson M."/>
            <person name="Adriaenssens E.M."/>
            <person name="Foster-Nyarko E."/>
            <person name="Jarju S."/>
            <person name="Secka A."/>
            <person name="Antonio M."/>
            <person name="Oren A."/>
            <person name="Chaudhuri R."/>
            <person name="La Ragione R.M."/>
            <person name="Hildebrand F."/>
            <person name="Pallen M.J."/>
        </authorList>
    </citation>
    <scope>NUCLEOTIDE SEQUENCE [LARGE SCALE GENOMIC DNA]</scope>
    <source>
        <strain evidence="8 9">Sa2BUA9</strain>
    </source>
</reference>
<accession>A0ABR8R7C1</accession>
<dbReference type="NCBIfam" id="NF002231">
    <property type="entry name" value="PRK01130.1"/>
    <property type="match status" value="1"/>
</dbReference>
<dbReference type="Proteomes" id="UP000640786">
    <property type="component" value="Unassembled WGS sequence"/>
</dbReference>
<dbReference type="SUPFAM" id="SSF51366">
    <property type="entry name" value="Ribulose-phoshate binding barrel"/>
    <property type="match status" value="1"/>
</dbReference>
<evidence type="ECO:0000313" key="9">
    <source>
        <dbReference type="Proteomes" id="UP000640786"/>
    </source>
</evidence>
<dbReference type="HAMAP" id="MF_01235">
    <property type="entry name" value="ManNAc6P_epimer"/>
    <property type="match status" value="1"/>
</dbReference>
<dbReference type="Pfam" id="PF04131">
    <property type="entry name" value="NanE"/>
    <property type="match status" value="1"/>
</dbReference>
<evidence type="ECO:0000256" key="6">
    <source>
        <dbReference type="ARBA" id="ARBA00023277"/>
    </source>
</evidence>
<dbReference type="InterPro" id="IPR007260">
    <property type="entry name" value="NanE"/>
</dbReference>
<comment type="similarity">
    <text evidence="4 7">Belongs to the NanE family.</text>
</comment>
<evidence type="ECO:0000256" key="1">
    <source>
        <dbReference type="ARBA" id="ARBA00000056"/>
    </source>
</evidence>
<sequence>MKTKQEILHSIHHELIVSCQALPDEPLHSPYIMARMAYAAMMGGAKGIRANSIEDIKEIKKNVNLPIIGIIKNVYSKSDVFITPTQKEIDLLYREGVDIIAIDATNRLRPDGKVISEVFPAIRKQYSDQLFMADCSTYEEGKQAYELGFDCLGTTLSGYTEYTQGTVLPDKLLIEKLVRDFPMPVIAEGGIWTPEELKCVFELGAYSAVVGTAITRPMNITKRFVEAMKSNG</sequence>
<dbReference type="PANTHER" id="PTHR36204">
    <property type="entry name" value="N-ACETYLMANNOSAMINE-6-PHOSPHATE 2-EPIMERASE-RELATED"/>
    <property type="match status" value="1"/>
</dbReference>
<comment type="caution">
    <text evidence="8">The sequence shown here is derived from an EMBL/GenBank/DDBJ whole genome shotgun (WGS) entry which is preliminary data.</text>
</comment>
<dbReference type="CDD" id="cd04729">
    <property type="entry name" value="NanE"/>
    <property type="match status" value="1"/>
</dbReference>
<comment type="function">
    <text evidence="2 7">Converts N-acetylmannosamine-6-phosphate (ManNAc-6-P) to N-acetylglucosamine-6-phosphate (GlcNAc-6-P).</text>
</comment>
<organism evidence="8 9">
    <name type="scientific">Psychrobacillus faecigallinarum</name>
    <dbReference type="NCBI Taxonomy" id="2762235"/>
    <lineage>
        <taxon>Bacteria</taxon>
        <taxon>Bacillati</taxon>
        <taxon>Bacillota</taxon>
        <taxon>Bacilli</taxon>
        <taxon>Bacillales</taxon>
        <taxon>Bacillaceae</taxon>
        <taxon>Psychrobacillus</taxon>
    </lineage>
</organism>
<protein>
    <recommendedName>
        <fullName evidence="7">Putative N-acetylmannosamine-6-phosphate 2-epimerase</fullName>
        <ecNumber evidence="7">5.1.3.9</ecNumber>
    </recommendedName>
    <alternativeName>
        <fullName evidence="7">ManNAc-6-P epimerase</fullName>
    </alternativeName>
</protein>
<dbReference type="InterPro" id="IPR011060">
    <property type="entry name" value="RibuloseP-bd_barrel"/>
</dbReference>
<evidence type="ECO:0000256" key="5">
    <source>
        <dbReference type="ARBA" id="ARBA00023235"/>
    </source>
</evidence>
<dbReference type="PANTHER" id="PTHR36204:SF1">
    <property type="entry name" value="N-ACETYLMANNOSAMINE-6-PHOSPHATE 2-EPIMERASE-RELATED"/>
    <property type="match status" value="1"/>
</dbReference>
<evidence type="ECO:0000256" key="3">
    <source>
        <dbReference type="ARBA" id="ARBA00005081"/>
    </source>
</evidence>
<dbReference type="EC" id="5.1.3.9" evidence="7"/>
<dbReference type="EMBL" id="JACSQO010000002">
    <property type="protein sequence ID" value="MBD7943688.1"/>
    <property type="molecule type" value="Genomic_DNA"/>
</dbReference>
<keyword evidence="6 7" id="KW-0119">Carbohydrate metabolism</keyword>
<evidence type="ECO:0000256" key="7">
    <source>
        <dbReference type="HAMAP-Rule" id="MF_01235"/>
    </source>
</evidence>
<comment type="catalytic activity">
    <reaction evidence="1 7">
        <text>an N-acyl-D-glucosamine 6-phosphate = an N-acyl-D-mannosamine 6-phosphate</text>
        <dbReference type="Rhea" id="RHEA:23932"/>
        <dbReference type="ChEBI" id="CHEBI:57599"/>
        <dbReference type="ChEBI" id="CHEBI:57666"/>
        <dbReference type="EC" id="5.1.3.9"/>
    </reaction>
</comment>
<evidence type="ECO:0000256" key="4">
    <source>
        <dbReference type="ARBA" id="ARBA00007439"/>
    </source>
</evidence>
<keyword evidence="5 7" id="KW-0413">Isomerase</keyword>
<keyword evidence="9" id="KW-1185">Reference proteome</keyword>
<dbReference type="Gene3D" id="3.20.20.70">
    <property type="entry name" value="Aldolase class I"/>
    <property type="match status" value="1"/>
</dbReference>
<comment type="pathway">
    <text evidence="3 7">Amino-sugar metabolism; N-acetylneuraminate degradation; D-fructose 6-phosphate from N-acetylneuraminate: step 3/5.</text>
</comment>
<gene>
    <name evidence="7" type="primary">nanE</name>
    <name evidence="8" type="ORF">H9650_06110</name>
</gene>
<dbReference type="RefSeq" id="WP_191696806.1">
    <property type="nucleotide sequence ID" value="NZ_JACSQO010000002.1"/>
</dbReference>
<proteinExistence type="inferred from homology"/>
<name>A0ABR8R7C1_9BACI</name>
<evidence type="ECO:0000256" key="2">
    <source>
        <dbReference type="ARBA" id="ARBA00002147"/>
    </source>
</evidence>
<evidence type="ECO:0000313" key="8">
    <source>
        <dbReference type="EMBL" id="MBD7943688.1"/>
    </source>
</evidence>